<sequence length="222" mass="25700">MEEIVLASSPLTESWFPILLAFLCLLLSFSFIAQPYNIAVLFRKGKDDDRSNLFDDQTRIDIRAIVSQVIFVVCTWTLCSYLLMYGLNGTFRLLTYLKLLACVSLFFALKYLLLLLLGYVFFGMQTFTVYMRMYWQLLLLVSMLGLPLCLFSVLLPEIYAVYPLILLGLLLFGAVIMLLVDIFQLFFHKMVASFYILLYLCTLEIIPFWGLFFLLEKIVVSV</sequence>
<feature type="transmembrane region" description="Helical" evidence="1">
    <location>
        <begin position="192"/>
        <end position="215"/>
    </location>
</feature>
<keyword evidence="1" id="KW-0472">Membrane</keyword>
<feature type="transmembrane region" description="Helical" evidence="1">
    <location>
        <begin position="62"/>
        <end position="84"/>
    </location>
</feature>
<dbReference type="InterPro" id="IPR025367">
    <property type="entry name" value="DUF4271"/>
</dbReference>
<proteinExistence type="predicted"/>
<feature type="transmembrane region" description="Helical" evidence="1">
    <location>
        <begin position="160"/>
        <end position="180"/>
    </location>
</feature>
<gene>
    <name evidence="2" type="ORF">IAA73_02515</name>
</gene>
<dbReference type="EMBL" id="JADIMG010000026">
    <property type="protein sequence ID" value="MBO8459193.1"/>
    <property type="molecule type" value="Genomic_DNA"/>
</dbReference>
<dbReference type="Pfam" id="PF14093">
    <property type="entry name" value="DUF4271"/>
    <property type="match status" value="1"/>
</dbReference>
<dbReference type="AlphaFoldDB" id="A0A9D9HSQ2"/>
<name>A0A9D9HSQ2_9BACT</name>
<reference evidence="2" key="1">
    <citation type="submission" date="2020-10" db="EMBL/GenBank/DDBJ databases">
        <authorList>
            <person name="Gilroy R."/>
        </authorList>
    </citation>
    <scope>NUCLEOTIDE SEQUENCE</scope>
    <source>
        <strain evidence="2">G3-3990</strain>
    </source>
</reference>
<feature type="transmembrane region" description="Helical" evidence="1">
    <location>
        <begin position="96"/>
        <end position="122"/>
    </location>
</feature>
<evidence type="ECO:0000313" key="3">
    <source>
        <dbReference type="Proteomes" id="UP000823641"/>
    </source>
</evidence>
<organism evidence="2 3">
    <name type="scientific">Candidatus Gallipaludibacter merdavium</name>
    <dbReference type="NCBI Taxonomy" id="2840839"/>
    <lineage>
        <taxon>Bacteria</taxon>
        <taxon>Pseudomonadati</taxon>
        <taxon>Bacteroidota</taxon>
        <taxon>Bacteroidia</taxon>
        <taxon>Bacteroidales</taxon>
        <taxon>Candidatus Gallipaludibacter</taxon>
    </lineage>
</organism>
<evidence type="ECO:0000313" key="2">
    <source>
        <dbReference type="EMBL" id="MBO8459193.1"/>
    </source>
</evidence>
<reference evidence="2" key="2">
    <citation type="journal article" date="2021" name="PeerJ">
        <title>Extensive microbial diversity within the chicken gut microbiome revealed by metagenomics and culture.</title>
        <authorList>
            <person name="Gilroy R."/>
            <person name="Ravi A."/>
            <person name="Getino M."/>
            <person name="Pursley I."/>
            <person name="Horton D.L."/>
            <person name="Alikhan N.F."/>
            <person name="Baker D."/>
            <person name="Gharbi K."/>
            <person name="Hall N."/>
            <person name="Watson M."/>
            <person name="Adriaenssens E.M."/>
            <person name="Foster-Nyarko E."/>
            <person name="Jarju S."/>
            <person name="Secka A."/>
            <person name="Antonio M."/>
            <person name="Oren A."/>
            <person name="Chaudhuri R.R."/>
            <person name="La Ragione R."/>
            <person name="Hildebrand F."/>
            <person name="Pallen M.J."/>
        </authorList>
    </citation>
    <scope>NUCLEOTIDE SEQUENCE</scope>
    <source>
        <strain evidence="2">G3-3990</strain>
    </source>
</reference>
<keyword evidence="1" id="KW-1133">Transmembrane helix</keyword>
<keyword evidence="1" id="KW-0812">Transmembrane</keyword>
<accession>A0A9D9HSQ2</accession>
<feature type="transmembrane region" description="Helical" evidence="1">
    <location>
        <begin position="134"/>
        <end position="154"/>
    </location>
</feature>
<dbReference type="Proteomes" id="UP000823641">
    <property type="component" value="Unassembled WGS sequence"/>
</dbReference>
<protein>
    <submittedName>
        <fullName evidence="2">DUF4271 domain-containing protein</fullName>
    </submittedName>
</protein>
<evidence type="ECO:0000256" key="1">
    <source>
        <dbReference type="SAM" id="Phobius"/>
    </source>
</evidence>
<comment type="caution">
    <text evidence="2">The sequence shown here is derived from an EMBL/GenBank/DDBJ whole genome shotgun (WGS) entry which is preliminary data.</text>
</comment>
<feature type="transmembrane region" description="Helical" evidence="1">
    <location>
        <begin position="15"/>
        <end position="42"/>
    </location>
</feature>